<accession>A0A1F5SD37</accession>
<comment type="caution">
    <text evidence="1">The sequence shown here is derived from an EMBL/GenBank/DDBJ whole genome shotgun (WGS) entry which is preliminary data.</text>
</comment>
<dbReference type="AlphaFoldDB" id="A0A1F5SD37"/>
<dbReference type="STRING" id="1797989.A3H66_01155"/>
<sequence>MGKYQWPASRLDEKEMALLFYEKQKTKESICELLRRAVHIAYGEVAGKEDSRKMRKEVWNGD</sequence>
<organism evidence="1 2">
    <name type="scientific">Candidatus Falkowbacteria bacterium RIFCSPLOWO2_02_FULL_45_21</name>
    <dbReference type="NCBI Taxonomy" id="1797989"/>
    <lineage>
        <taxon>Bacteria</taxon>
        <taxon>Candidatus Falkowiibacteriota</taxon>
    </lineage>
</organism>
<protein>
    <submittedName>
        <fullName evidence="1">Uncharacterized protein</fullName>
    </submittedName>
</protein>
<proteinExistence type="predicted"/>
<name>A0A1F5SD37_9BACT</name>
<dbReference type="EMBL" id="MFFW01000012">
    <property type="protein sequence ID" value="OGF24516.1"/>
    <property type="molecule type" value="Genomic_DNA"/>
</dbReference>
<evidence type="ECO:0000313" key="2">
    <source>
        <dbReference type="Proteomes" id="UP000178783"/>
    </source>
</evidence>
<dbReference type="Proteomes" id="UP000178783">
    <property type="component" value="Unassembled WGS sequence"/>
</dbReference>
<reference evidence="1 2" key="1">
    <citation type="journal article" date="2016" name="Nat. Commun.">
        <title>Thousands of microbial genomes shed light on interconnected biogeochemical processes in an aquifer system.</title>
        <authorList>
            <person name="Anantharaman K."/>
            <person name="Brown C.T."/>
            <person name="Hug L.A."/>
            <person name="Sharon I."/>
            <person name="Castelle C.J."/>
            <person name="Probst A.J."/>
            <person name="Thomas B.C."/>
            <person name="Singh A."/>
            <person name="Wilkins M.J."/>
            <person name="Karaoz U."/>
            <person name="Brodie E.L."/>
            <person name="Williams K.H."/>
            <person name="Hubbard S.S."/>
            <person name="Banfield J.F."/>
        </authorList>
    </citation>
    <scope>NUCLEOTIDE SEQUENCE [LARGE SCALE GENOMIC DNA]</scope>
</reference>
<gene>
    <name evidence="1" type="ORF">A3H66_01155</name>
</gene>
<evidence type="ECO:0000313" key="1">
    <source>
        <dbReference type="EMBL" id="OGF24516.1"/>
    </source>
</evidence>